<dbReference type="Proteomes" id="UP000054771">
    <property type="component" value="Unassembled WGS sequence"/>
</dbReference>
<feature type="compositionally biased region" description="Basic and acidic residues" evidence="5">
    <location>
        <begin position="484"/>
        <end position="507"/>
    </location>
</feature>
<sequence>MFAPRPPVSLEGHCSAIHNNTLYTYSQEGFLSIPLEYNATWTELTPGVPVSDAVCVTGGIDGDESQQALYIVGGTSSKSENPGLQRYSFKDKKWRTIPLTADNLSNRTYHGAVYLKSISSILVYGGNQKDGSTVSSDTFIARTYEPYDLDSQSGEKASPAASPVLLTWSDGTAALFGGETSPVGVHFWDSVSGWHGSGFEMTQQLPEKAEFALFNSTDGSKIFQTFDMSVSPNNVTSMAMFPDSANPQASRMVKRVYPSYDDSTASTTTRQAYSLAQDDDGQVVISSGNGTESIVIFDQAQNDWVNSTQLFFGDKSEEEILDILGAAAATTTTTTSTTPTPTATETGSSTLSDSSSGDSGNDNIGTIIGATLGGLVGVAIILILILMLLKRKKQKMARAGGMDKDRLSFQDQGVEPLTRSAYPMAESPAPRAASIDSLAIFTGNTGDEKSPRSAGALPQYMQKTQPARPSPLNNIQSSDSDYTGADKEIEVEDSSARPGDRTTDEGWGKYFQNNSTPTLVGMSQYDSSRGSKATIWPGGANTLPPLNTTFLDQPQPLGRVNSGSPTTEFATSVRDGRQIAIPQSQSAQISSADSISLHSDDDDEADRGYNPRTQSWLGRPPSSAYSRSFYNPTHSTRELPSTAAASPVDYRRHDSARTNTRGSSILIPDGQPLPRNNVNSDMSWLNLHADR</sequence>
<keyword evidence="8" id="KW-1185">Reference proteome</keyword>
<dbReference type="GO" id="GO:0016020">
    <property type="term" value="C:membrane"/>
    <property type="evidence" value="ECO:0007669"/>
    <property type="project" value="UniProtKB-SubCell"/>
</dbReference>
<evidence type="ECO:0000313" key="7">
    <source>
        <dbReference type="EMBL" id="CEN62245.1"/>
    </source>
</evidence>
<evidence type="ECO:0000256" key="5">
    <source>
        <dbReference type="SAM" id="MobiDB-lite"/>
    </source>
</evidence>
<dbReference type="InterPro" id="IPR051694">
    <property type="entry name" value="Immunoregulatory_rcpt-like"/>
</dbReference>
<dbReference type="AlphaFoldDB" id="A0A0U5GRL2"/>
<dbReference type="PANTHER" id="PTHR15549:SF30">
    <property type="entry name" value="MID2 DOMAIN-CONTAINING PROTEIN"/>
    <property type="match status" value="1"/>
</dbReference>
<feature type="transmembrane region" description="Helical" evidence="6">
    <location>
        <begin position="364"/>
        <end position="389"/>
    </location>
</feature>
<accession>A0A0U5GRL2</accession>
<comment type="subcellular location">
    <subcellularLocation>
        <location evidence="1">Membrane</location>
        <topology evidence="1">Single-pass membrane protein</topology>
    </subcellularLocation>
</comment>
<dbReference type="Gene3D" id="2.120.10.80">
    <property type="entry name" value="Kelch-type beta propeller"/>
    <property type="match status" value="1"/>
</dbReference>
<gene>
    <name evidence="7" type="ORF">ASPCAL08883</name>
</gene>
<feature type="region of interest" description="Disordered" evidence="5">
    <location>
        <begin position="331"/>
        <end position="359"/>
    </location>
</feature>
<keyword evidence="3 6" id="KW-1133">Transmembrane helix</keyword>
<dbReference type="SUPFAM" id="SSF117281">
    <property type="entry name" value="Kelch motif"/>
    <property type="match status" value="1"/>
</dbReference>
<evidence type="ECO:0000256" key="3">
    <source>
        <dbReference type="ARBA" id="ARBA00022989"/>
    </source>
</evidence>
<evidence type="ECO:0000256" key="4">
    <source>
        <dbReference type="ARBA" id="ARBA00023136"/>
    </source>
</evidence>
<keyword evidence="4 6" id="KW-0472">Membrane</keyword>
<evidence type="ECO:0000256" key="6">
    <source>
        <dbReference type="SAM" id="Phobius"/>
    </source>
</evidence>
<dbReference type="InterPro" id="IPR015915">
    <property type="entry name" value="Kelch-typ_b-propeller"/>
</dbReference>
<organism evidence="7 8">
    <name type="scientific">Aspergillus calidoustus</name>
    <dbReference type="NCBI Taxonomy" id="454130"/>
    <lineage>
        <taxon>Eukaryota</taxon>
        <taxon>Fungi</taxon>
        <taxon>Dikarya</taxon>
        <taxon>Ascomycota</taxon>
        <taxon>Pezizomycotina</taxon>
        <taxon>Eurotiomycetes</taxon>
        <taxon>Eurotiomycetidae</taxon>
        <taxon>Eurotiales</taxon>
        <taxon>Aspergillaceae</taxon>
        <taxon>Aspergillus</taxon>
        <taxon>Aspergillus subgen. Nidulantes</taxon>
    </lineage>
</organism>
<feature type="region of interest" description="Disordered" evidence="5">
    <location>
        <begin position="582"/>
        <end position="680"/>
    </location>
</feature>
<dbReference type="STRING" id="454130.A0A0U5GRL2"/>
<protein>
    <recommendedName>
        <fullName evidence="9">Pre-mRNA splicing factor CLF1</fullName>
    </recommendedName>
</protein>
<feature type="compositionally biased region" description="Low complexity" evidence="5">
    <location>
        <begin position="582"/>
        <end position="596"/>
    </location>
</feature>
<evidence type="ECO:0000256" key="1">
    <source>
        <dbReference type="ARBA" id="ARBA00004167"/>
    </source>
</evidence>
<dbReference type="PANTHER" id="PTHR15549">
    <property type="entry name" value="PAIRED IMMUNOGLOBULIN-LIKE TYPE 2 RECEPTOR"/>
    <property type="match status" value="1"/>
</dbReference>
<feature type="region of interest" description="Disordered" evidence="5">
    <location>
        <begin position="463"/>
        <end position="512"/>
    </location>
</feature>
<dbReference type="OMA" id="FQDQGME"/>
<proteinExistence type="predicted"/>
<reference evidence="8" key="1">
    <citation type="journal article" date="2016" name="Genome Announc.">
        <title>Draft genome sequences of fungus Aspergillus calidoustus.</title>
        <authorList>
            <person name="Horn F."/>
            <person name="Linde J."/>
            <person name="Mattern D.J."/>
            <person name="Walther G."/>
            <person name="Guthke R."/>
            <person name="Scherlach K."/>
            <person name="Martin K."/>
            <person name="Brakhage A.A."/>
            <person name="Petzke L."/>
            <person name="Valiante V."/>
        </authorList>
    </citation>
    <scope>NUCLEOTIDE SEQUENCE [LARGE SCALE GENOMIC DNA]</scope>
    <source>
        <strain evidence="8">SF006504</strain>
    </source>
</reference>
<evidence type="ECO:0000313" key="8">
    <source>
        <dbReference type="Proteomes" id="UP000054771"/>
    </source>
</evidence>
<dbReference type="EMBL" id="CDMC01000007">
    <property type="protein sequence ID" value="CEN62245.1"/>
    <property type="molecule type" value="Genomic_DNA"/>
</dbReference>
<keyword evidence="2 6" id="KW-0812">Transmembrane</keyword>
<dbReference type="OrthoDB" id="5352000at2759"/>
<name>A0A0U5GRL2_ASPCI</name>
<evidence type="ECO:0008006" key="9">
    <source>
        <dbReference type="Google" id="ProtNLM"/>
    </source>
</evidence>
<dbReference type="GO" id="GO:0071944">
    <property type="term" value="C:cell periphery"/>
    <property type="evidence" value="ECO:0007669"/>
    <property type="project" value="UniProtKB-ARBA"/>
</dbReference>
<feature type="compositionally biased region" description="Polar residues" evidence="5">
    <location>
        <begin position="463"/>
        <end position="481"/>
    </location>
</feature>
<feature type="compositionally biased region" description="Polar residues" evidence="5">
    <location>
        <begin position="623"/>
        <end position="634"/>
    </location>
</feature>
<evidence type="ECO:0000256" key="2">
    <source>
        <dbReference type="ARBA" id="ARBA00022692"/>
    </source>
</evidence>